<dbReference type="InterPro" id="IPR029045">
    <property type="entry name" value="ClpP/crotonase-like_dom_sf"/>
</dbReference>
<accession>A0A2W1M2N3</accession>
<proteinExistence type="inferred from homology"/>
<dbReference type="InterPro" id="IPR036034">
    <property type="entry name" value="PDZ_sf"/>
</dbReference>
<dbReference type="GO" id="GO:0006508">
    <property type="term" value="P:proteolysis"/>
    <property type="evidence" value="ECO:0007669"/>
    <property type="project" value="UniProtKB-KW"/>
</dbReference>
<dbReference type="PANTHER" id="PTHR32060:SF30">
    <property type="entry name" value="CARBOXY-TERMINAL PROCESSING PROTEASE CTPA"/>
    <property type="match status" value="1"/>
</dbReference>
<evidence type="ECO:0000259" key="6">
    <source>
        <dbReference type="PROSITE" id="PS50106"/>
    </source>
</evidence>
<evidence type="ECO:0000313" key="8">
    <source>
        <dbReference type="Proteomes" id="UP000249522"/>
    </source>
</evidence>
<reference evidence="7 8" key="1">
    <citation type="submission" date="2018-06" db="EMBL/GenBank/DDBJ databases">
        <title>Paenibacillus imtechensis sp. nov.</title>
        <authorList>
            <person name="Pinnaka A.K."/>
            <person name="Singh H."/>
            <person name="Kaur M."/>
        </authorList>
    </citation>
    <scope>NUCLEOTIDE SEQUENCE [LARGE SCALE GENOMIC DNA]</scope>
    <source>
        <strain evidence="7 8">SMB1</strain>
    </source>
</reference>
<dbReference type="InterPro" id="IPR036366">
    <property type="entry name" value="PGBDSf"/>
</dbReference>
<dbReference type="Pfam" id="PF22694">
    <property type="entry name" value="CtpB_N-like"/>
    <property type="match status" value="1"/>
</dbReference>
<organism evidence="7 8">
    <name type="scientific">Paenibacillus sambharensis</name>
    <dbReference type="NCBI Taxonomy" id="1803190"/>
    <lineage>
        <taxon>Bacteria</taxon>
        <taxon>Bacillati</taxon>
        <taxon>Bacillota</taxon>
        <taxon>Bacilli</taxon>
        <taxon>Bacillales</taxon>
        <taxon>Paenibacillaceae</taxon>
        <taxon>Paenibacillus</taxon>
    </lineage>
</organism>
<dbReference type="InterPro" id="IPR004447">
    <property type="entry name" value="Peptidase_S41A"/>
</dbReference>
<dbReference type="NCBIfam" id="TIGR00225">
    <property type="entry name" value="prc"/>
    <property type="match status" value="1"/>
</dbReference>
<keyword evidence="8" id="KW-1185">Reference proteome</keyword>
<dbReference type="Gene3D" id="1.10.101.10">
    <property type="entry name" value="PGBD-like superfamily/PGBD"/>
    <property type="match status" value="1"/>
</dbReference>
<dbReference type="SMART" id="SM00228">
    <property type="entry name" value="PDZ"/>
    <property type="match status" value="1"/>
</dbReference>
<dbReference type="SMART" id="SM00245">
    <property type="entry name" value="TSPc"/>
    <property type="match status" value="1"/>
</dbReference>
<gene>
    <name evidence="7" type="ORF">DNH61_00990</name>
</gene>
<dbReference type="Pfam" id="PF03572">
    <property type="entry name" value="Peptidase_S41"/>
    <property type="match status" value="1"/>
</dbReference>
<dbReference type="SUPFAM" id="SSF50156">
    <property type="entry name" value="PDZ domain-like"/>
    <property type="match status" value="1"/>
</dbReference>
<dbReference type="CDD" id="cd07560">
    <property type="entry name" value="Peptidase_S41_CPP"/>
    <property type="match status" value="1"/>
</dbReference>
<dbReference type="PANTHER" id="PTHR32060">
    <property type="entry name" value="TAIL-SPECIFIC PROTEASE"/>
    <property type="match status" value="1"/>
</dbReference>
<feature type="domain" description="PDZ" evidence="6">
    <location>
        <begin position="104"/>
        <end position="172"/>
    </location>
</feature>
<dbReference type="Gene3D" id="3.90.226.10">
    <property type="entry name" value="2-enoyl-CoA Hydratase, Chain A, domain 1"/>
    <property type="match status" value="1"/>
</dbReference>
<keyword evidence="4 5" id="KW-0720">Serine protease</keyword>
<dbReference type="AlphaFoldDB" id="A0A2W1M2N3"/>
<protein>
    <submittedName>
        <fullName evidence="7">Peptidase S41</fullName>
    </submittedName>
</protein>
<dbReference type="InterPro" id="IPR036365">
    <property type="entry name" value="PGBD-like_sf"/>
</dbReference>
<dbReference type="SUPFAM" id="SSF47090">
    <property type="entry name" value="PGBD-like"/>
    <property type="match status" value="1"/>
</dbReference>
<dbReference type="OrthoDB" id="9812068at2"/>
<dbReference type="Proteomes" id="UP000249522">
    <property type="component" value="Unassembled WGS sequence"/>
</dbReference>
<dbReference type="PROSITE" id="PS50106">
    <property type="entry name" value="PDZ"/>
    <property type="match status" value="1"/>
</dbReference>
<keyword evidence="3 5" id="KW-0378">Hydrolase</keyword>
<keyword evidence="2 5" id="KW-0645">Protease</keyword>
<evidence type="ECO:0000256" key="1">
    <source>
        <dbReference type="ARBA" id="ARBA00009179"/>
    </source>
</evidence>
<dbReference type="GO" id="GO:0007165">
    <property type="term" value="P:signal transduction"/>
    <property type="evidence" value="ECO:0007669"/>
    <property type="project" value="TreeGrafter"/>
</dbReference>
<dbReference type="SUPFAM" id="SSF52096">
    <property type="entry name" value="ClpP/crotonase"/>
    <property type="match status" value="1"/>
</dbReference>
<evidence type="ECO:0000256" key="3">
    <source>
        <dbReference type="ARBA" id="ARBA00022801"/>
    </source>
</evidence>
<dbReference type="FunFam" id="2.30.42.10:FF:000063">
    <property type="entry name" value="Peptidase, S41 family"/>
    <property type="match status" value="1"/>
</dbReference>
<evidence type="ECO:0000256" key="5">
    <source>
        <dbReference type="RuleBase" id="RU004404"/>
    </source>
</evidence>
<dbReference type="InterPro" id="IPR055210">
    <property type="entry name" value="CtpA/B_N"/>
</dbReference>
<dbReference type="FunFam" id="3.30.750.44:FF:000001">
    <property type="entry name" value="S41 family peptidase"/>
    <property type="match status" value="1"/>
</dbReference>
<dbReference type="GO" id="GO:0030288">
    <property type="term" value="C:outer membrane-bounded periplasmic space"/>
    <property type="evidence" value="ECO:0007669"/>
    <property type="project" value="TreeGrafter"/>
</dbReference>
<dbReference type="Gene3D" id="2.30.42.10">
    <property type="match status" value="1"/>
</dbReference>
<evidence type="ECO:0000256" key="2">
    <source>
        <dbReference type="ARBA" id="ARBA00022670"/>
    </source>
</evidence>
<dbReference type="InterPro" id="IPR041489">
    <property type="entry name" value="PDZ_6"/>
</dbReference>
<evidence type="ECO:0000256" key="4">
    <source>
        <dbReference type="ARBA" id="ARBA00022825"/>
    </source>
</evidence>
<dbReference type="RefSeq" id="WP_111144830.1">
    <property type="nucleotide sequence ID" value="NZ_QKRB01000006.1"/>
</dbReference>
<comment type="caution">
    <text evidence="7">The sequence shown here is derived from an EMBL/GenBank/DDBJ whole genome shotgun (WGS) entry which is preliminary data.</text>
</comment>
<sequence length="486" mass="52263">MNFRGRTVVVYVLIAMVSTALITLTAADRWLLREDAKLSGAAGAIDGLTSLSSKEIDKLNKVFSLVQSKYYTSVEREDMVDGAIQGMLSSLGDPYTSYMEASDATRFSESIEGSFSGIGAEVTLKDGKVVIMSAMKGSPAERAGLHAKDVVLSADGEPLAGLELSEAVAKIRGPKGTKVKLAIQREGVSQPLELVLIRDDIDVETIQSEMLENGVGYIEIRQFSVNSAERFAEELQSLEEQGMKALVIDVRSNPGGVLPVVVTIAQHFIEEGKTIVQVEDRKGEREKTLSKGGGKEYPIAVLINKGSASASEVLAGALRESAGAVVVGETSYGKGTVQVSYDKLLGDGSLVKLTIAKWLTPDGNWVNEKGLEPDKAVSQPDYYTVARIPRDVTLVPESNGEAVKSLQVMLDALGYEPDRKDGYFSPSTAEALKRFQKDAGITPTGDGDPKTTELLEQKLLEKIISGEQDIQLEEAVQAVQEQLSKS</sequence>
<dbReference type="EMBL" id="QKRB01000006">
    <property type="protein sequence ID" value="PZD97867.1"/>
    <property type="molecule type" value="Genomic_DNA"/>
</dbReference>
<dbReference type="InterPro" id="IPR001478">
    <property type="entry name" value="PDZ"/>
</dbReference>
<name>A0A2W1M2N3_9BACL</name>
<evidence type="ECO:0000313" key="7">
    <source>
        <dbReference type="EMBL" id="PZD97867.1"/>
    </source>
</evidence>
<dbReference type="CDD" id="cd06782">
    <property type="entry name" value="cpPDZ_CPP-like"/>
    <property type="match status" value="1"/>
</dbReference>
<dbReference type="Pfam" id="PF01471">
    <property type="entry name" value="PG_binding_1"/>
    <property type="match status" value="1"/>
</dbReference>
<dbReference type="Pfam" id="PF17820">
    <property type="entry name" value="PDZ_6"/>
    <property type="match status" value="1"/>
</dbReference>
<dbReference type="Gene3D" id="3.30.750.44">
    <property type="match status" value="1"/>
</dbReference>
<dbReference type="InterPro" id="IPR005151">
    <property type="entry name" value="Tail-specific_protease"/>
</dbReference>
<dbReference type="GO" id="GO:0004175">
    <property type="term" value="F:endopeptidase activity"/>
    <property type="evidence" value="ECO:0007669"/>
    <property type="project" value="TreeGrafter"/>
</dbReference>
<dbReference type="GO" id="GO:0008236">
    <property type="term" value="F:serine-type peptidase activity"/>
    <property type="evidence" value="ECO:0007669"/>
    <property type="project" value="UniProtKB-KW"/>
</dbReference>
<comment type="similarity">
    <text evidence="1 5">Belongs to the peptidase S41A family.</text>
</comment>
<dbReference type="InterPro" id="IPR002477">
    <property type="entry name" value="Peptidoglycan-bd-like"/>
</dbReference>